<dbReference type="InterPro" id="IPR017452">
    <property type="entry name" value="GPCR_Rhodpsn_7TM"/>
</dbReference>
<dbReference type="PANTHER" id="PTHR23360:SF29">
    <property type="entry name" value="G_PROTEIN_RECEP_F1_2 DOMAIN-CONTAINING PROTEIN"/>
    <property type="match status" value="1"/>
</dbReference>
<dbReference type="Gene3D" id="1.20.1070.10">
    <property type="entry name" value="Rhodopsin 7-helix transmembrane proteins"/>
    <property type="match status" value="1"/>
</dbReference>
<feature type="transmembrane region" description="Helical" evidence="5">
    <location>
        <begin position="215"/>
        <end position="235"/>
    </location>
</feature>
<reference evidence="7 8" key="2">
    <citation type="submission" date="2018-11" db="EMBL/GenBank/DDBJ databases">
        <authorList>
            <consortium name="Pathogen Informatics"/>
        </authorList>
    </citation>
    <scope>NUCLEOTIDE SEQUENCE [LARGE SCALE GENOMIC DNA]</scope>
</reference>
<dbReference type="PROSITE" id="PS00237">
    <property type="entry name" value="G_PROTEIN_RECEP_F1_1"/>
    <property type="match status" value="1"/>
</dbReference>
<keyword evidence="3 5" id="KW-1133">Transmembrane helix</keyword>
<protein>
    <submittedName>
        <fullName evidence="9">G_PROTEIN_RECEP_F1_2 domain-containing protein</fullName>
    </submittedName>
</protein>
<evidence type="ECO:0000256" key="1">
    <source>
        <dbReference type="ARBA" id="ARBA00004370"/>
    </source>
</evidence>
<evidence type="ECO:0000256" key="2">
    <source>
        <dbReference type="ARBA" id="ARBA00022692"/>
    </source>
</evidence>
<dbReference type="InterPro" id="IPR000276">
    <property type="entry name" value="GPCR_Rhodpsn"/>
</dbReference>
<dbReference type="GO" id="GO:0004930">
    <property type="term" value="F:G protein-coupled receptor activity"/>
    <property type="evidence" value="ECO:0007669"/>
    <property type="project" value="InterPro"/>
</dbReference>
<feature type="domain" description="G-protein coupled receptors family 1 profile" evidence="6">
    <location>
        <begin position="1"/>
        <end position="233"/>
    </location>
</feature>
<organism evidence="8 9">
    <name type="scientific">Toxocara canis</name>
    <name type="common">Canine roundworm</name>
    <dbReference type="NCBI Taxonomy" id="6265"/>
    <lineage>
        <taxon>Eukaryota</taxon>
        <taxon>Metazoa</taxon>
        <taxon>Ecdysozoa</taxon>
        <taxon>Nematoda</taxon>
        <taxon>Chromadorea</taxon>
        <taxon>Rhabditida</taxon>
        <taxon>Spirurina</taxon>
        <taxon>Ascaridomorpha</taxon>
        <taxon>Ascaridoidea</taxon>
        <taxon>Toxocaridae</taxon>
        <taxon>Toxocara</taxon>
    </lineage>
</organism>
<feature type="transmembrane region" description="Helical" evidence="5">
    <location>
        <begin position="53"/>
        <end position="72"/>
    </location>
</feature>
<keyword evidence="8" id="KW-1185">Reference proteome</keyword>
<dbReference type="InterPro" id="IPR047130">
    <property type="entry name" value="7TM_GPCR_Srsx_nematod"/>
</dbReference>
<comment type="subcellular location">
    <subcellularLocation>
        <location evidence="1">Membrane</location>
    </subcellularLocation>
</comment>
<dbReference type="AlphaFoldDB" id="A0A183UEZ9"/>
<reference evidence="9" key="1">
    <citation type="submission" date="2016-06" db="UniProtKB">
        <authorList>
            <consortium name="WormBaseParasite"/>
        </authorList>
    </citation>
    <scope>IDENTIFICATION</scope>
</reference>
<feature type="transmembrane region" description="Helical" evidence="5">
    <location>
        <begin position="78"/>
        <end position="100"/>
    </location>
</feature>
<evidence type="ECO:0000256" key="4">
    <source>
        <dbReference type="ARBA" id="ARBA00023136"/>
    </source>
</evidence>
<proteinExistence type="predicted"/>
<name>A0A183UEZ9_TOXCA</name>
<dbReference type="PANTHER" id="PTHR23360">
    <property type="entry name" value="G-PROTEIN COUPLED RECEPTORS FAMILY 1 PROFILE DOMAIN-CONTAINING PROTEIN-RELATED"/>
    <property type="match status" value="1"/>
</dbReference>
<evidence type="ECO:0000256" key="5">
    <source>
        <dbReference type="SAM" id="Phobius"/>
    </source>
</evidence>
<feature type="transmembrane region" description="Helical" evidence="5">
    <location>
        <begin position="176"/>
        <end position="195"/>
    </location>
</feature>
<dbReference type="GO" id="GO:0016020">
    <property type="term" value="C:membrane"/>
    <property type="evidence" value="ECO:0007669"/>
    <property type="project" value="UniProtKB-SubCell"/>
</dbReference>
<evidence type="ECO:0000313" key="9">
    <source>
        <dbReference type="WBParaSite" id="TCNE_0000706901-mRNA-1"/>
    </source>
</evidence>
<keyword evidence="4 5" id="KW-0472">Membrane</keyword>
<evidence type="ECO:0000313" key="8">
    <source>
        <dbReference type="Proteomes" id="UP000050794"/>
    </source>
</evidence>
<evidence type="ECO:0000256" key="3">
    <source>
        <dbReference type="ARBA" id="ARBA00022989"/>
    </source>
</evidence>
<accession>A0A183UEZ9</accession>
<sequence>MADFVEGFSTFVGGLYRLCVISLGMVEKQFTPFQCMLLPHSFLWRWSDFATSFMLLVLSLDRFISILLPIQYVTWGPAYAVIMIFTPYCLSLLASFFAWLYPMRVDARLSMLCMTSYFSPVFYQFSKYSTSAASALSVFIYIPLLCILRKQLRLMEHTICVTQVDQRRRAQLRMTATIAFSSCSTLFFDAIPRAVGVYGTITEMNAWNRECESLMSHLFHLTKVNSMINLLLYYVRSRAMRESIRRICGYKDDATALNKITITSARKTHIRAKLVF</sequence>
<feature type="transmembrane region" description="Helical" evidence="5">
    <location>
        <begin position="131"/>
        <end position="148"/>
    </location>
</feature>
<evidence type="ECO:0000313" key="7">
    <source>
        <dbReference type="EMBL" id="VDM38390.1"/>
    </source>
</evidence>
<gene>
    <name evidence="7" type="ORF">TCNE_LOCUS7069</name>
</gene>
<keyword evidence="2 5" id="KW-0812">Transmembrane</keyword>
<dbReference type="EMBL" id="UYWY01019607">
    <property type="protein sequence ID" value="VDM38390.1"/>
    <property type="molecule type" value="Genomic_DNA"/>
</dbReference>
<dbReference type="PROSITE" id="PS50262">
    <property type="entry name" value="G_PROTEIN_RECEP_F1_2"/>
    <property type="match status" value="1"/>
</dbReference>
<dbReference type="Proteomes" id="UP000050794">
    <property type="component" value="Unassembled WGS sequence"/>
</dbReference>
<dbReference type="SUPFAM" id="SSF81321">
    <property type="entry name" value="Family A G protein-coupled receptor-like"/>
    <property type="match status" value="1"/>
</dbReference>
<dbReference type="WBParaSite" id="TCNE_0000706901-mRNA-1">
    <property type="protein sequence ID" value="TCNE_0000706901-mRNA-1"/>
    <property type="gene ID" value="TCNE_0000706901"/>
</dbReference>
<evidence type="ECO:0000259" key="6">
    <source>
        <dbReference type="PROSITE" id="PS50262"/>
    </source>
</evidence>